<dbReference type="GO" id="GO:0009395">
    <property type="term" value="P:phospholipid catabolic process"/>
    <property type="evidence" value="ECO:0007669"/>
    <property type="project" value="TreeGrafter"/>
</dbReference>
<dbReference type="InterPro" id="IPR001736">
    <property type="entry name" value="PLipase_D/transphosphatidylase"/>
</dbReference>
<dbReference type="Pfam" id="PF00614">
    <property type="entry name" value="PLDc"/>
    <property type="match status" value="1"/>
</dbReference>
<keyword evidence="9" id="KW-1185">Reference proteome</keyword>
<keyword evidence="3" id="KW-0677">Repeat</keyword>
<dbReference type="OrthoDB" id="419078at2759"/>
<name>A0A0G4G3T7_VITBC</name>
<evidence type="ECO:0000256" key="3">
    <source>
        <dbReference type="ARBA" id="ARBA00022737"/>
    </source>
</evidence>
<dbReference type="InParanoid" id="A0A0G4G3T7"/>
<evidence type="ECO:0000313" key="8">
    <source>
        <dbReference type="EMBL" id="CEM22731.1"/>
    </source>
</evidence>
<evidence type="ECO:0000256" key="4">
    <source>
        <dbReference type="ARBA" id="ARBA00022801"/>
    </source>
</evidence>
<evidence type="ECO:0000256" key="6">
    <source>
        <dbReference type="ARBA" id="ARBA00023098"/>
    </source>
</evidence>
<evidence type="ECO:0000256" key="2">
    <source>
        <dbReference type="ARBA" id="ARBA00012027"/>
    </source>
</evidence>
<proteinExistence type="predicted"/>
<dbReference type="Gene3D" id="3.30.870.10">
    <property type="entry name" value="Endonuclease Chain A"/>
    <property type="match status" value="1"/>
</dbReference>
<dbReference type="PANTHER" id="PTHR18896:SF76">
    <property type="entry name" value="PHOSPHOLIPASE"/>
    <property type="match status" value="1"/>
</dbReference>
<keyword evidence="6" id="KW-0443">Lipid metabolism</keyword>
<keyword evidence="4" id="KW-0378">Hydrolase</keyword>
<evidence type="ECO:0000256" key="1">
    <source>
        <dbReference type="ARBA" id="ARBA00000798"/>
    </source>
</evidence>
<dbReference type="STRING" id="1169540.A0A0G4G3T7"/>
<dbReference type="PANTHER" id="PTHR18896">
    <property type="entry name" value="PHOSPHOLIPASE D"/>
    <property type="match status" value="1"/>
</dbReference>
<organism evidence="8 9">
    <name type="scientific">Vitrella brassicaformis (strain CCMP3155)</name>
    <dbReference type="NCBI Taxonomy" id="1169540"/>
    <lineage>
        <taxon>Eukaryota</taxon>
        <taxon>Sar</taxon>
        <taxon>Alveolata</taxon>
        <taxon>Colpodellida</taxon>
        <taxon>Vitrellaceae</taxon>
        <taxon>Vitrella</taxon>
    </lineage>
</organism>
<accession>A0A0G4G3T7</accession>
<comment type="catalytic activity">
    <reaction evidence="1">
        <text>a 1,2-diacyl-sn-glycero-3-phosphocholine + H2O = a 1,2-diacyl-sn-glycero-3-phosphate + choline + H(+)</text>
        <dbReference type="Rhea" id="RHEA:14445"/>
        <dbReference type="ChEBI" id="CHEBI:15354"/>
        <dbReference type="ChEBI" id="CHEBI:15377"/>
        <dbReference type="ChEBI" id="CHEBI:15378"/>
        <dbReference type="ChEBI" id="CHEBI:57643"/>
        <dbReference type="ChEBI" id="CHEBI:58608"/>
        <dbReference type="EC" id="3.1.4.4"/>
    </reaction>
</comment>
<gene>
    <name evidence="8" type="ORF">Vbra_16891</name>
</gene>
<dbReference type="VEuPathDB" id="CryptoDB:Vbra_16891"/>
<feature type="domain" description="PLD phosphodiesterase" evidence="7">
    <location>
        <begin position="106"/>
        <end position="133"/>
    </location>
</feature>
<dbReference type="Proteomes" id="UP000041254">
    <property type="component" value="Unassembled WGS sequence"/>
</dbReference>
<protein>
    <recommendedName>
        <fullName evidence="2">phospholipase D</fullName>
        <ecNumber evidence="2">3.1.4.4</ecNumber>
    </recommendedName>
</protein>
<dbReference type="PROSITE" id="PS50035">
    <property type="entry name" value="PLD"/>
    <property type="match status" value="1"/>
</dbReference>
<dbReference type="GO" id="GO:0004630">
    <property type="term" value="F:phospholipase D activity"/>
    <property type="evidence" value="ECO:0007669"/>
    <property type="project" value="UniProtKB-EC"/>
</dbReference>
<reference evidence="8 9" key="1">
    <citation type="submission" date="2014-11" db="EMBL/GenBank/DDBJ databases">
        <authorList>
            <person name="Zhu J."/>
            <person name="Qi W."/>
            <person name="Song R."/>
        </authorList>
    </citation>
    <scope>NUCLEOTIDE SEQUENCE [LARGE SCALE GENOMIC DNA]</scope>
</reference>
<evidence type="ECO:0000259" key="7">
    <source>
        <dbReference type="PROSITE" id="PS50035"/>
    </source>
</evidence>
<keyword evidence="5" id="KW-0442">Lipid degradation</keyword>
<dbReference type="SUPFAM" id="SSF56024">
    <property type="entry name" value="Phospholipase D/nuclease"/>
    <property type="match status" value="1"/>
</dbReference>
<sequence>MDDYDRLIREAERYVYLETQFYVGLPTSYIRCAKNSKDPKFHPKNKVPAAIFARVTNAMRDNEDFSFVLSVPIGNNIHEPLKKYFSVYFHGRVANLPSGSAGTVAYTTYVHSKMLLVDDRYAHVGSANCNDRSMTGEGDAQANVRFTAESAKRDTNGVLKLREKVFGYLFPYLKPDKNLDPFSTYKRSLSEMVADAVDTARASKTVAEATGLDWRRGTLHGKPLRTLEDWDKIAGGFKYIDLSGTIDEKALPLLWPLTADIWGEPAQWKRFLNSTKLSKVAW</sequence>
<evidence type="ECO:0000256" key="5">
    <source>
        <dbReference type="ARBA" id="ARBA00022963"/>
    </source>
</evidence>
<dbReference type="EMBL" id="CDMY01000556">
    <property type="protein sequence ID" value="CEM22731.1"/>
    <property type="molecule type" value="Genomic_DNA"/>
</dbReference>
<evidence type="ECO:0000313" key="9">
    <source>
        <dbReference type="Proteomes" id="UP000041254"/>
    </source>
</evidence>
<dbReference type="SMART" id="SM00155">
    <property type="entry name" value="PLDc"/>
    <property type="match status" value="1"/>
</dbReference>
<dbReference type="InterPro" id="IPR015679">
    <property type="entry name" value="PLipase_D_fam"/>
</dbReference>
<dbReference type="EC" id="3.1.4.4" evidence="2"/>
<dbReference type="AlphaFoldDB" id="A0A0G4G3T7"/>